<dbReference type="InterPro" id="IPR005490">
    <property type="entry name" value="LD_TPept_cat_dom"/>
</dbReference>
<dbReference type="PROSITE" id="PS52029">
    <property type="entry name" value="LD_TPASE"/>
    <property type="match status" value="1"/>
</dbReference>
<gene>
    <name evidence="13" type="ORF">J2T09_001945</name>
</gene>
<comment type="pathway">
    <text evidence="1 9">Cell wall biogenesis; peptidoglycan biosynthesis.</text>
</comment>
<evidence type="ECO:0000256" key="1">
    <source>
        <dbReference type="ARBA" id="ARBA00004752"/>
    </source>
</evidence>
<dbReference type="InterPro" id="IPR050979">
    <property type="entry name" value="LD-transpeptidase"/>
</dbReference>
<evidence type="ECO:0000256" key="8">
    <source>
        <dbReference type="ARBA" id="ARBA00023316"/>
    </source>
</evidence>
<keyword evidence="8 9" id="KW-0961">Cell wall biogenesis/degradation</keyword>
<dbReference type="InterPro" id="IPR038063">
    <property type="entry name" value="Transpep_catalytic_dom"/>
</dbReference>
<dbReference type="PANTHER" id="PTHR30582:SF24">
    <property type="entry name" value="L,D-TRANSPEPTIDASE ERFK_SRFK-RELATED"/>
    <property type="match status" value="1"/>
</dbReference>
<evidence type="ECO:0000256" key="4">
    <source>
        <dbReference type="ARBA" id="ARBA00022679"/>
    </source>
</evidence>
<protein>
    <submittedName>
        <fullName evidence="13">Lipoprotein-anchoring transpeptidase ErfK/SrfK</fullName>
    </submittedName>
</protein>
<evidence type="ECO:0000256" key="5">
    <source>
        <dbReference type="ARBA" id="ARBA00022801"/>
    </source>
</evidence>
<feature type="active site" description="Proton donor/acceptor" evidence="9">
    <location>
        <position position="169"/>
    </location>
</feature>
<evidence type="ECO:0000256" key="7">
    <source>
        <dbReference type="ARBA" id="ARBA00022984"/>
    </source>
</evidence>
<feature type="compositionally biased region" description="Basic and acidic residues" evidence="10">
    <location>
        <begin position="58"/>
        <end position="67"/>
    </location>
</feature>
<reference evidence="13 14" key="1">
    <citation type="submission" date="2023-07" db="EMBL/GenBank/DDBJ databases">
        <title>Sorghum-associated microbial communities from plants grown in Nebraska, USA.</title>
        <authorList>
            <person name="Schachtman D."/>
        </authorList>
    </citation>
    <scope>NUCLEOTIDE SEQUENCE [LARGE SCALE GENOMIC DNA]</scope>
    <source>
        <strain evidence="13 14">DS1307</strain>
    </source>
</reference>
<evidence type="ECO:0000256" key="9">
    <source>
        <dbReference type="PROSITE-ProRule" id="PRU01373"/>
    </source>
</evidence>
<organism evidence="13 14">
    <name type="scientific">Neorhizobium huautlense</name>
    <dbReference type="NCBI Taxonomy" id="67774"/>
    <lineage>
        <taxon>Bacteria</taxon>
        <taxon>Pseudomonadati</taxon>
        <taxon>Pseudomonadota</taxon>
        <taxon>Alphaproteobacteria</taxon>
        <taxon>Hyphomicrobiales</taxon>
        <taxon>Rhizobiaceae</taxon>
        <taxon>Rhizobium/Agrobacterium group</taxon>
        <taxon>Neorhizobium</taxon>
    </lineage>
</organism>
<dbReference type="EMBL" id="JAUSRF010000005">
    <property type="protein sequence ID" value="MDP9837193.1"/>
    <property type="molecule type" value="Genomic_DNA"/>
</dbReference>
<keyword evidence="11" id="KW-0732">Signal</keyword>
<dbReference type="Proteomes" id="UP001241472">
    <property type="component" value="Unassembled WGS sequence"/>
</dbReference>
<evidence type="ECO:0000259" key="12">
    <source>
        <dbReference type="PROSITE" id="PS52029"/>
    </source>
</evidence>
<evidence type="ECO:0000256" key="10">
    <source>
        <dbReference type="SAM" id="MobiDB-lite"/>
    </source>
</evidence>
<feature type="chain" id="PRO_5045055537" evidence="11">
    <location>
        <begin position="26"/>
        <end position="209"/>
    </location>
</feature>
<feature type="active site" description="Nucleophile" evidence="9">
    <location>
        <position position="185"/>
    </location>
</feature>
<dbReference type="CDD" id="cd16913">
    <property type="entry name" value="YkuD_like"/>
    <property type="match status" value="1"/>
</dbReference>
<dbReference type="RefSeq" id="WP_306833672.1">
    <property type="nucleotide sequence ID" value="NZ_JAUSRF010000005.1"/>
</dbReference>
<keyword evidence="6 9" id="KW-0133">Cell shape</keyword>
<comment type="similarity">
    <text evidence="2">Belongs to the YkuD family.</text>
</comment>
<dbReference type="SUPFAM" id="SSF141523">
    <property type="entry name" value="L,D-transpeptidase catalytic domain-like"/>
    <property type="match status" value="1"/>
</dbReference>
<dbReference type="Gene3D" id="2.40.440.10">
    <property type="entry name" value="L,D-transpeptidase catalytic domain-like"/>
    <property type="match status" value="1"/>
</dbReference>
<keyword evidence="4" id="KW-0808">Transferase</keyword>
<keyword evidence="7 9" id="KW-0573">Peptidoglycan synthesis</keyword>
<dbReference type="PANTHER" id="PTHR30582">
    <property type="entry name" value="L,D-TRANSPEPTIDASE"/>
    <property type="match status" value="1"/>
</dbReference>
<sequence length="209" mass="22998">MPHPYSNRFRTLTALMLLAAAPAVAQSGPRPAFDEGYIDFLFSPTRPGASSPSGPTAHHRENADRSTRQRINYRSNEAAGTILIDTAARRLYLIEANGFAQSYQVGVGKEGYGWHGTERISAKREWPDWRPPADMLARRPDLPRHMVGGPDNPLGARALYLGDTLYRIHGSNEPETVGTAASSGCFRMTNTDVIDLYQRVGVGAKVRVF</sequence>
<proteinExistence type="inferred from homology"/>
<name>A0ABT9PRV8_9HYPH</name>
<dbReference type="Pfam" id="PF03734">
    <property type="entry name" value="YkuD"/>
    <property type="match status" value="1"/>
</dbReference>
<evidence type="ECO:0000256" key="2">
    <source>
        <dbReference type="ARBA" id="ARBA00005992"/>
    </source>
</evidence>
<evidence type="ECO:0000256" key="11">
    <source>
        <dbReference type="SAM" id="SignalP"/>
    </source>
</evidence>
<evidence type="ECO:0000256" key="3">
    <source>
        <dbReference type="ARBA" id="ARBA00022676"/>
    </source>
</evidence>
<accession>A0ABT9PRV8</accession>
<feature type="domain" description="L,D-TPase catalytic" evidence="12">
    <location>
        <begin position="80"/>
        <end position="209"/>
    </location>
</feature>
<keyword evidence="3" id="KW-0328">Glycosyltransferase</keyword>
<feature type="signal peptide" evidence="11">
    <location>
        <begin position="1"/>
        <end position="25"/>
    </location>
</feature>
<keyword evidence="5" id="KW-0378">Hydrolase</keyword>
<keyword evidence="13" id="KW-0449">Lipoprotein</keyword>
<feature type="region of interest" description="Disordered" evidence="10">
    <location>
        <begin position="44"/>
        <end position="68"/>
    </location>
</feature>
<keyword evidence="14" id="KW-1185">Reference proteome</keyword>
<evidence type="ECO:0000313" key="13">
    <source>
        <dbReference type="EMBL" id="MDP9837193.1"/>
    </source>
</evidence>
<evidence type="ECO:0000256" key="6">
    <source>
        <dbReference type="ARBA" id="ARBA00022960"/>
    </source>
</evidence>
<evidence type="ECO:0000313" key="14">
    <source>
        <dbReference type="Proteomes" id="UP001241472"/>
    </source>
</evidence>
<comment type="caution">
    <text evidence="13">The sequence shown here is derived from an EMBL/GenBank/DDBJ whole genome shotgun (WGS) entry which is preliminary data.</text>
</comment>